<dbReference type="OrthoDB" id="9778516at2"/>
<organism evidence="3 4">
    <name type="scientific">Lutibacter maritimus</name>
    <dbReference type="NCBI Taxonomy" id="593133"/>
    <lineage>
        <taxon>Bacteria</taxon>
        <taxon>Pseudomonadati</taxon>
        <taxon>Bacteroidota</taxon>
        <taxon>Flavobacteriia</taxon>
        <taxon>Flavobacteriales</taxon>
        <taxon>Flavobacteriaceae</taxon>
        <taxon>Lutibacter</taxon>
    </lineage>
</organism>
<evidence type="ECO:0000259" key="2">
    <source>
        <dbReference type="Pfam" id="PF17899"/>
    </source>
</evidence>
<evidence type="ECO:0000313" key="4">
    <source>
        <dbReference type="Proteomes" id="UP000199312"/>
    </source>
</evidence>
<evidence type="ECO:0000313" key="3">
    <source>
        <dbReference type="EMBL" id="SFS69988.1"/>
    </source>
</evidence>
<gene>
    <name evidence="3" type="ORF">SAMN04488006_2671</name>
</gene>
<dbReference type="Proteomes" id="UP000199312">
    <property type="component" value="Unassembled WGS sequence"/>
</dbReference>
<dbReference type="Gene3D" id="2.60.40.3650">
    <property type="match status" value="1"/>
</dbReference>
<dbReference type="InterPro" id="IPR027268">
    <property type="entry name" value="Peptidase_M4/M1_CTD_sf"/>
</dbReference>
<dbReference type="GO" id="GO:0004177">
    <property type="term" value="F:aminopeptidase activity"/>
    <property type="evidence" value="ECO:0007669"/>
    <property type="project" value="UniProtKB-KW"/>
</dbReference>
<name>A0A1I6RZR5_9FLAO</name>
<keyword evidence="4" id="KW-1185">Reference proteome</keyword>
<dbReference type="InterPro" id="IPR040756">
    <property type="entry name" value="Peptidase_M61_N"/>
</dbReference>
<dbReference type="Pfam" id="PF05299">
    <property type="entry name" value="Peptidase_M61"/>
    <property type="match status" value="1"/>
</dbReference>
<proteinExistence type="predicted"/>
<reference evidence="4" key="1">
    <citation type="submission" date="2016-10" db="EMBL/GenBank/DDBJ databases">
        <authorList>
            <person name="Varghese N."/>
            <person name="Submissions S."/>
        </authorList>
    </citation>
    <scope>NUCLEOTIDE SEQUENCE [LARGE SCALE GENOMIC DNA]</scope>
    <source>
        <strain evidence="4">DSM 24450</strain>
    </source>
</reference>
<keyword evidence="3" id="KW-0031">Aminopeptidase</keyword>
<dbReference type="AlphaFoldDB" id="A0A1I6RZR5"/>
<keyword evidence="3" id="KW-0378">Hydrolase</keyword>
<accession>A0A1I6RZR5</accession>
<dbReference type="SUPFAM" id="SSF55486">
    <property type="entry name" value="Metalloproteases ('zincins'), catalytic domain"/>
    <property type="match status" value="1"/>
</dbReference>
<keyword evidence="3" id="KW-0645">Protease</keyword>
<feature type="domain" description="Peptidase M61 catalytic" evidence="1">
    <location>
        <begin position="291"/>
        <end position="369"/>
    </location>
</feature>
<evidence type="ECO:0000259" key="1">
    <source>
        <dbReference type="Pfam" id="PF05299"/>
    </source>
</evidence>
<dbReference type="Gene3D" id="1.10.390.10">
    <property type="entry name" value="Neutral Protease Domain 2"/>
    <property type="match status" value="1"/>
</dbReference>
<dbReference type="InterPro" id="IPR007963">
    <property type="entry name" value="Peptidase_M61_catalytic"/>
</dbReference>
<dbReference type="Pfam" id="PF17899">
    <property type="entry name" value="Peptidase_M61_N"/>
    <property type="match status" value="1"/>
</dbReference>
<protein>
    <submittedName>
        <fullName evidence="3">M61 glycyl aminopeptidase</fullName>
    </submittedName>
</protein>
<feature type="domain" description="Peptidase M61 N-terminal" evidence="2">
    <location>
        <begin position="70"/>
        <end position="202"/>
    </location>
</feature>
<sequence>MIIPKKVLLTISIVLFSFTSYSLGRTIPISKYHLKISKENLRVVEVNASFEVQESYLEMRPWGFPPEIERGWAKFVDIKSVTDSKGEPINFVWNDELEKWKLDISKNSLINLNYQVELSHDKYNWDAGGGIDGRPTVWKDNTIFWVSSALIVFSEGHNNQKAEITFDVPKDWKVSTAWVKLSNRKFVSNSIDELINNLIMIGHHEERLIKHDNMSITIATPSNFKHRIDLIEQSLEKVLPAYKNIFGELPTANYLVCASKNTIQDGEAYTNSFHQMFIDKDLEYNKMVWANTLAHEMFHYWNGTNFIFSDDYAGNYWFSEGFTNYYSSLTLLRTGIINEEEYLRFLAFQFSKLHYSQINSNEKTSLIEAGKSKINNWHFIYGGGTSIAFILDVQIRSNTKGRKSLDDFMKVLYSKYGKLYKSISIEIQIEELNHLTNSNFKSFYNDYIIGKDSLLDAIVKACDKAGLAISHYQSEFYLTPKKDKPDSIYQSIITPTRYID</sequence>
<dbReference type="EMBL" id="FOZP01000007">
    <property type="protein sequence ID" value="SFS69988.1"/>
    <property type="molecule type" value="Genomic_DNA"/>
</dbReference>